<accession>B1WSV8</accession>
<feature type="domain" description="DUF2281" evidence="1">
    <location>
        <begin position="7"/>
        <end position="44"/>
    </location>
</feature>
<dbReference type="eggNOG" id="ENOG50321M9">
    <property type="taxonomic scope" value="Bacteria"/>
</dbReference>
<dbReference type="AlphaFoldDB" id="B1WSV8"/>
<evidence type="ECO:0000313" key="3">
    <source>
        <dbReference type="Proteomes" id="UP000001203"/>
    </source>
</evidence>
<dbReference type="Proteomes" id="UP000001203">
    <property type="component" value="Chromosome circular"/>
</dbReference>
<dbReference type="InterPro" id="IPR018739">
    <property type="entry name" value="DUF2281"/>
</dbReference>
<keyword evidence="3" id="KW-1185">Reference proteome</keyword>
<dbReference type="RefSeq" id="WP_009547164.1">
    <property type="nucleotide sequence ID" value="NC_010546.1"/>
</dbReference>
<dbReference type="OrthoDB" id="428515at2"/>
<organism evidence="2 3">
    <name type="scientific">Crocosphaera subtropica (strain ATCC 51142 / BH68)</name>
    <name type="common">Cyanothece sp. (strain ATCC 51142)</name>
    <dbReference type="NCBI Taxonomy" id="43989"/>
    <lineage>
        <taxon>Bacteria</taxon>
        <taxon>Bacillati</taxon>
        <taxon>Cyanobacteriota</taxon>
        <taxon>Cyanophyceae</taxon>
        <taxon>Oscillatoriophycideae</taxon>
        <taxon>Chroococcales</taxon>
        <taxon>Aphanothecaceae</taxon>
        <taxon>Crocosphaera</taxon>
        <taxon>Crocosphaera subtropica</taxon>
    </lineage>
</organism>
<dbReference type="HOGENOM" id="CLU_2408318_0_0_3"/>
<reference evidence="2 3" key="1">
    <citation type="journal article" date="2008" name="Proc. Natl. Acad. Sci. U.S.A.">
        <title>The genome of Cyanothece 51142, a unicellular diazotrophic cyanobacterium important in the marine nitrogen cycle.</title>
        <authorList>
            <person name="Welsh E.A."/>
            <person name="Liberton M."/>
            <person name="Stoeckel J."/>
            <person name="Loh T."/>
            <person name="Elvitigala T."/>
            <person name="Wang C."/>
            <person name="Wollam A."/>
            <person name="Fulton R.S."/>
            <person name="Clifton S.W."/>
            <person name="Jacobs J.M."/>
            <person name="Aurora R."/>
            <person name="Ghosh B.K."/>
            <person name="Sherman L.A."/>
            <person name="Smith R.D."/>
            <person name="Wilson R.K."/>
            <person name="Pakrasi H.B."/>
        </authorList>
    </citation>
    <scope>NUCLEOTIDE SEQUENCE [LARGE SCALE GENOMIC DNA]</scope>
    <source>
        <strain evidence="3">ATCC 51142 / BH68</strain>
    </source>
</reference>
<evidence type="ECO:0000259" key="1">
    <source>
        <dbReference type="Pfam" id="PF10047"/>
    </source>
</evidence>
<dbReference type="KEGG" id="cyt:cce_0937"/>
<dbReference type="EMBL" id="CP000806">
    <property type="protein sequence ID" value="ACB50288.1"/>
    <property type="molecule type" value="Genomic_DNA"/>
</dbReference>
<dbReference type="STRING" id="43989.cce_0937"/>
<protein>
    <recommendedName>
        <fullName evidence="1">DUF2281 domain-containing protein</fullName>
    </recommendedName>
</protein>
<gene>
    <name evidence="2" type="ordered locus">cce_0937</name>
</gene>
<name>B1WSV8_CROS5</name>
<dbReference type="Pfam" id="PF10047">
    <property type="entry name" value="DUF2281"/>
    <property type="match status" value="1"/>
</dbReference>
<evidence type="ECO:0000313" key="2">
    <source>
        <dbReference type="EMBL" id="ACB50288.1"/>
    </source>
</evidence>
<sequence>MSIEQFITQKIQKLPSSLKQEVLNFVEFLENKQVRESQEETRRTDEEKAWEVFLNLEKDSGYGNYTEEREAMFQDLTLDDILKEMDQELDKD</sequence>
<proteinExistence type="predicted"/>